<proteinExistence type="predicted"/>
<evidence type="ECO:0000313" key="4">
    <source>
        <dbReference type="Proteomes" id="UP000189161"/>
    </source>
</evidence>
<dbReference type="Proteomes" id="UP000189161">
    <property type="component" value="Unassembled WGS sequence"/>
</dbReference>
<gene>
    <name evidence="1" type="ORF">BKK51_09400</name>
    <name evidence="2" type="ORF">BKK52_04175</name>
</gene>
<accession>A0A1V3IPM6</accession>
<dbReference type="EMBL" id="MLHL01000018">
    <property type="protein sequence ID" value="OOF49241.1"/>
    <property type="molecule type" value="Genomic_DNA"/>
</dbReference>
<evidence type="ECO:0000313" key="3">
    <source>
        <dbReference type="Proteomes" id="UP000188728"/>
    </source>
</evidence>
<reference evidence="3 4" key="1">
    <citation type="submission" date="2016-10" db="EMBL/GenBank/DDBJ databases">
        <title>Rodentibacter gen. nov. and new species.</title>
        <authorList>
            <person name="Christensen H."/>
        </authorList>
    </citation>
    <scope>NUCLEOTIDE SEQUENCE [LARGE SCALE GENOMIC DNA]</scope>
    <source>
        <strain evidence="1 3">H1983213011</strain>
        <strain evidence="2 4">H1987082031</strain>
    </source>
</reference>
<dbReference type="AlphaFoldDB" id="A0A1V3IPM6"/>
<keyword evidence="4" id="KW-1185">Reference proteome</keyword>
<organism evidence="1 3">
    <name type="scientific">Rodentibacter trehalosifermentans</name>
    <dbReference type="NCBI Taxonomy" id="1908263"/>
    <lineage>
        <taxon>Bacteria</taxon>
        <taxon>Pseudomonadati</taxon>
        <taxon>Pseudomonadota</taxon>
        <taxon>Gammaproteobacteria</taxon>
        <taxon>Pasteurellales</taxon>
        <taxon>Pasteurellaceae</taxon>
        <taxon>Rodentibacter</taxon>
    </lineage>
</organism>
<dbReference type="EMBL" id="MLHK01000056">
    <property type="protein sequence ID" value="OOF44215.1"/>
    <property type="molecule type" value="Genomic_DNA"/>
</dbReference>
<dbReference type="Proteomes" id="UP000188728">
    <property type="component" value="Unassembled WGS sequence"/>
</dbReference>
<evidence type="ECO:0000313" key="1">
    <source>
        <dbReference type="EMBL" id="OOF44215.1"/>
    </source>
</evidence>
<sequence length="100" mass="11919">MIFNFSYEKKVKSLFHKQHRNIVRNILSSSFAEFKKSQFSSNTADNFNELMINCFYDENDLLQEVEIFEPNVVYVLEDNNFMGKDDADIKKNIIGIRYYI</sequence>
<evidence type="ECO:0000313" key="2">
    <source>
        <dbReference type="EMBL" id="OOF49241.1"/>
    </source>
</evidence>
<name>A0A1V3IPM6_9PAST</name>
<comment type="caution">
    <text evidence="1">The sequence shown here is derived from an EMBL/GenBank/DDBJ whole genome shotgun (WGS) entry which is preliminary data.</text>
</comment>
<accession>A0A1V3J2Z0</accession>
<protein>
    <submittedName>
        <fullName evidence="1">Uncharacterized protein</fullName>
    </submittedName>
</protein>